<dbReference type="SUPFAM" id="SSF55136">
    <property type="entry name" value="Probable bacterial effector-binding domain"/>
    <property type="match status" value="1"/>
</dbReference>
<gene>
    <name evidence="1" type="ORF">Vau01_109640</name>
</gene>
<dbReference type="Gene3D" id="3.20.80.10">
    <property type="entry name" value="Regulatory factor, effector binding domain"/>
    <property type="match status" value="1"/>
</dbReference>
<name>A0A8J4E6S4_9ACTN</name>
<dbReference type="Proteomes" id="UP000612585">
    <property type="component" value="Unassembled WGS sequence"/>
</dbReference>
<protein>
    <recommendedName>
        <fullName evidence="3">Effector-binding domain-containing protein</fullName>
    </recommendedName>
</protein>
<dbReference type="AlphaFoldDB" id="A0A8J4E6S4"/>
<evidence type="ECO:0000313" key="1">
    <source>
        <dbReference type="EMBL" id="GIJ63448.1"/>
    </source>
</evidence>
<evidence type="ECO:0000313" key="2">
    <source>
        <dbReference type="Proteomes" id="UP000612585"/>
    </source>
</evidence>
<dbReference type="InterPro" id="IPR011256">
    <property type="entry name" value="Reg_factor_effector_dom_sf"/>
</dbReference>
<keyword evidence="2" id="KW-1185">Reference proteome</keyword>
<comment type="caution">
    <text evidence="1">The sequence shown here is derived from an EMBL/GenBank/DDBJ whole genome shotgun (WGS) entry which is preliminary data.</text>
</comment>
<organism evidence="1 2">
    <name type="scientific">Virgisporangium aurantiacum</name>
    <dbReference type="NCBI Taxonomy" id="175570"/>
    <lineage>
        <taxon>Bacteria</taxon>
        <taxon>Bacillati</taxon>
        <taxon>Actinomycetota</taxon>
        <taxon>Actinomycetes</taxon>
        <taxon>Micromonosporales</taxon>
        <taxon>Micromonosporaceae</taxon>
        <taxon>Virgisporangium</taxon>
    </lineage>
</organism>
<evidence type="ECO:0008006" key="3">
    <source>
        <dbReference type="Google" id="ProtNLM"/>
    </source>
</evidence>
<sequence>METIEGPAVVAIDERHCAGIRVVTPFRGMYAVRDRLMKELYAWLDEREIKPGVAFFRLHVVNMVGDMDVEFGVITDGPIEGDDRVHANVLPSGQFATLTGAGNGVGANRTLLDWIRARNLTMDCVESPAGDRFGCRYEAYLTDPRKEPKKKLWRIELAIRLAS</sequence>
<dbReference type="EMBL" id="BOPG01000095">
    <property type="protein sequence ID" value="GIJ63448.1"/>
    <property type="molecule type" value="Genomic_DNA"/>
</dbReference>
<dbReference type="RefSeq" id="WP_204009987.1">
    <property type="nucleotide sequence ID" value="NZ_BOPG01000095.1"/>
</dbReference>
<reference evidence="1" key="1">
    <citation type="submission" date="2021-01" db="EMBL/GenBank/DDBJ databases">
        <title>Whole genome shotgun sequence of Virgisporangium aurantiacum NBRC 16421.</title>
        <authorList>
            <person name="Komaki H."/>
            <person name="Tamura T."/>
        </authorList>
    </citation>
    <scope>NUCLEOTIDE SEQUENCE</scope>
    <source>
        <strain evidence="1">NBRC 16421</strain>
    </source>
</reference>
<proteinExistence type="predicted"/>
<accession>A0A8J4E6S4</accession>